<reference evidence="15 16" key="1">
    <citation type="journal article" date="2015" name="Mol. Plant Microbe Interact.">
        <title>Genome, transcriptome, and functional analyses of Penicillium expansum provide new insights into secondary metabolism and pathogenicity.</title>
        <authorList>
            <person name="Ballester A.R."/>
            <person name="Marcet-Houben M."/>
            <person name="Levin E."/>
            <person name="Sela N."/>
            <person name="Selma-Lazaro C."/>
            <person name="Carmona L."/>
            <person name="Wisniewski M."/>
            <person name="Droby S."/>
            <person name="Gonzalez-Candelas L."/>
            <person name="Gabaldon T."/>
        </authorList>
    </citation>
    <scope>NUCLEOTIDE SEQUENCE [LARGE SCALE GENOMIC DNA]</scope>
    <source>
        <strain evidence="15 16">MD-8</strain>
    </source>
</reference>
<dbReference type="InterPro" id="IPR050173">
    <property type="entry name" value="ABC_transporter_C-like"/>
</dbReference>
<keyword evidence="9 12" id="KW-0472">Membrane</keyword>
<keyword evidence="7" id="KW-0067">ATP-binding</keyword>
<dbReference type="SUPFAM" id="SSF52540">
    <property type="entry name" value="P-loop containing nucleoside triphosphate hydrolases"/>
    <property type="match status" value="2"/>
</dbReference>
<dbReference type="InterPro" id="IPR036640">
    <property type="entry name" value="ABC1_TM_sf"/>
</dbReference>
<dbReference type="InterPro" id="IPR056227">
    <property type="entry name" value="TMD0_ABC"/>
</dbReference>
<dbReference type="InterPro" id="IPR017871">
    <property type="entry name" value="ABC_transporter-like_CS"/>
</dbReference>
<comment type="caution">
    <text evidence="15">The sequence shown here is derived from an EMBL/GenBank/DDBJ whole genome shotgun (WGS) entry which is preliminary data.</text>
</comment>
<evidence type="ECO:0000256" key="12">
    <source>
        <dbReference type="SAM" id="Phobius"/>
    </source>
</evidence>
<comment type="subcellular location">
    <subcellularLocation>
        <location evidence="1">Cell membrane</location>
        <topology evidence="1">Multi-pass membrane protein</topology>
    </subcellularLocation>
</comment>
<dbReference type="Gene3D" id="1.20.1560.10">
    <property type="entry name" value="ABC transporter type 1, transmembrane domain"/>
    <property type="match status" value="2"/>
</dbReference>
<dbReference type="PANTHER" id="PTHR24223">
    <property type="entry name" value="ATP-BINDING CASSETTE SUB-FAMILY C"/>
    <property type="match status" value="1"/>
</dbReference>
<feature type="domain" description="ABC transmembrane type-1" evidence="14">
    <location>
        <begin position="884"/>
        <end position="1164"/>
    </location>
</feature>
<evidence type="ECO:0000256" key="6">
    <source>
        <dbReference type="ARBA" id="ARBA00022741"/>
    </source>
</evidence>
<dbReference type="EMBL" id="JQFZ01000147">
    <property type="protein sequence ID" value="KGO57350.1"/>
    <property type="molecule type" value="Genomic_DNA"/>
</dbReference>
<dbReference type="Gene3D" id="3.40.50.300">
    <property type="entry name" value="P-loop containing nucleotide triphosphate hydrolases"/>
    <property type="match status" value="2"/>
</dbReference>
<keyword evidence="16" id="KW-1185">Reference proteome</keyword>
<feature type="transmembrane region" description="Helical" evidence="12">
    <location>
        <begin position="313"/>
        <end position="333"/>
    </location>
</feature>
<dbReference type="InterPro" id="IPR027417">
    <property type="entry name" value="P-loop_NTPase"/>
</dbReference>
<feature type="transmembrane region" description="Helical" evidence="12">
    <location>
        <begin position="491"/>
        <end position="516"/>
    </location>
</feature>
<feature type="transmembrane region" description="Helical" evidence="12">
    <location>
        <begin position="884"/>
        <end position="904"/>
    </location>
</feature>
<keyword evidence="3" id="KW-0813">Transport</keyword>
<sequence>MDSLCNDNSFGPIVRPSCRGGFDFTLLFENAILTILPCSLIIVLGLGRLFNLRNSPRKVGNQASFAYKAVAICLLALFQLTLLIVWVYQRLHGDRVTIPAATVELVATIVLALLSHAEHLKNVRPSTILTLYLPLVVTLDIARDRTLWLMHLHLPIAVLFTVCLALKVAWVVLEAREKRNIILDKYSDINSEESAGILKRSFFGWLLPYIIHGAKREIAVEDLVELDGNLRSRYLHEAFQREWHRGKSPALVDPRKPNQLALSLLKIFKWRLLAGVLPRIGLLVFTIFQPIVIQKLIDYVSATHLPMGDATGVGLIGAVLLVYGGTALCTGVYYHTMYRLVVMIRGALISAIYEGALASHGSNENASSTLTLISADCDTIVLGLVDFHEVWASFAQIGVIMWLLARQVQWGAAAPLVLSLACVFASVLLFGRLSLYQKDWNAAIQVRLAATADMLGQMREVKFLGLSGFFTAFIQGLRIKELCISHKLRTLLVCITVIALTPMTLAPVITFIIFVAPKSTGSLVPSTAFSSLTMLSLLSQPINLLVQTAPGIAGALGCLDRIQIFLAVTRKKTNDPSDSTQIGSFSDKSELQPMKTLNVNTAPLKEYVLHMSNSNLGWKKDSFVVRDLCISVSPGQSVAITGPVAGGKTTILKGILGETISAQGLIDCHGSSIAYCDQVPWLMNATIRQNIAGDHVSGLQRYKKVIKACQLEEDFMNLPDGEQTLVGSNGMKLSHGQKQRISLARTLMKRVDLALIDDVLSGLDKRTKTNVFHRVFGPHGLLKEDGSSCLLVTHDQTFLSSFDKVVALNSDGTIDHQGPIENHQSNEQCSGTSKEPSSNFRDVSDIQIQPNQQIVSTPSQDRQNGSDWTLYKYYANVCGNWNSLMYLAITVVLAFAYNFSSLWLDWWSSADSGTKESTTVKYLTVYSILGATTLGLIAVASWQLIVRMVSKSALQLHLLVLQQTMRAPVSFFASTDTGVMMNRFSEDMQLFDMGLPMAALNTTIFFNISVIQLIIVCASTRWMATMIPFCIGALYLLQSLYLRTSRQVRIIDIELRAPLYTQFLETLSGLVTIRCFKWQEAFSAHHEGLLDTSQRAFYMLYTIQRWLNLVLDLLVMGLAVMLAVFAVALHGKMSPGSVGLAITNITTFNYNLVSVIQAWTKVEMSLGALVRTREFLKNTPAEPGVDTVADLPPRWPERGEIAIENLVASHGADSPITIKNVSLTIKSGQKVGICGRTGSGKSSLVFSLCRGMHSHSGRILIDGIDLATVPPEEIRSRISTITQDPLLIKGTVRFNLNLSRSHTDAALLSACEMVGLGEFIQAHGGIDTDLSTLALSPGQKQLFCLARLLLNPAQIIILDEITSNVDNETDLKMREIIDKNFQRQTIISIAHRLDSILSYDKIAVLDKGKLLEFDSPDVLLSQKSHFADLLHHSSRPTDQQYLDYQYYSPHFSSSSDPLSSPLKTMAPQVFYFDKIRSASFEDEDYRLELFVYWTKAKSKRLAMKDDNLRLNAPFCVRVFQRPKSNRLFAPTGWVNRTTFWVTVYERSVKSLTPSPMVSTSSNIKVPDQHGYGEASSSTAINEPTNITGELYTSKNPSAQNNHTESLVGKDTKYDLENIASLANMPAGQYVLGLINWARNTMPLTEVSLATEAEILKMHLFHDLRKLTQSVEQNIAFWMLLGTAYPVAKFLMSCSPSNAYTKDDRAKILQATAAAINAVYILANNQYEAQDSNRPDYIDVFQEICRQHPDDEYLTSLVKCAIEQLPEAPEAEQDEQSKAGLAERKAGLAERKAYPPVNEDDTYDHCDLSVSDCEV</sequence>
<gene>
    <name evidence="15" type="ORF">PEX2_000250</name>
</gene>
<evidence type="ECO:0000256" key="7">
    <source>
        <dbReference type="ARBA" id="ARBA00022840"/>
    </source>
</evidence>
<dbReference type="GO" id="GO:0140359">
    <property type="term" value="F:ABC-type transporter activity"/>
    <property type="evidence" value="ECO:0007669"/>
    <property type="project" value="InterPro"/>
</dbReference>
<feature type="transmembrane region" description="Helical" evidence="12">
    <location>
        <begin position="924"/>
        <end position="946"/>
    </location>
</feature>
<dbReference type="GO" id="GO:0005524">
    <property type="term" value="F:ATP binding"/>
    <property type="evidence" value="ECO:0007669"/>
    <property type="project" value="UniProtKB-KW"/>
</dbReference>
<evidence type="ECO:0000256" key="11">
    <source>
        <dbReference type="SAM" id="MobiDB-lite"/>
    </source>
</evidence>
<dbReference type="Pfam" id="PF00005">
    <property type="entry name" value="ABC_tran"/>
    <property type="match status" value="2"/>
</dbReference>
<feature type="transmembrane region" description="Helical" evidence="12">
    <location>
        <begin position="1022"/>
        <end position="1042"/>
    </location>
</feature>
<dbReference type="Proteomes" id="UP000030143">
    <property type="component" value="Unassembled WGS sequence"/>
</dbReference>
<evidence type="ECO:0000256" key="10">
    <source>
        <dbReference type="ARBA" id="ARBA00023180"/>
    </source>
</evidence>
<dbReference type="GO" id="GO:0005886">
    <property type="term" value="C:plasma membrane"/>
    <property type="evidence" value="ECO:0007669"/>
    <property type="project" value="UniProtKB-SubCell"/>
</dbReference>
<keyword evidence="5 12" id="KW-0812">Transmembrane</keyword>
<dbReference type="GO" id="GO:0016887">
    <property type="term" value="F:ATP hydrolysis activity"/>
    <property type="evidence" value="ECO:0007669"/>
    <property type="project" value="InterPro"/>
</dbReference>
<dbReference type="CDD" id="cd18580">
    <property type="entry name" value="ABC_6TM_ABCC_D2"/>
    <property type="match status" value="1"/>
</dbReference>
<evidence type="ECO:0000256" key="3">
    <source>
        <dbReference type="ARBA" id="ARBA00022448"/>
    </source>
</evidence>
<dbReference type="HOGENOM" id="CLU_000604_27_5_1"/>
<feature type="transmembrane region" description="Helical" evidence="12">
    <location>
        <begin position="340"/>
        <end position="360"/>
    </location>
</feature>
<proteinExistence type="inferred from homology"/>
<organism evidence="15 16">
    <name type="scientific">Penicillium expansum</name>
    <name type="common">Blue mold rot fungus</name>
    <dbReference type="NCBI Taxonomy" id="27334"/>
    <lineage>
        <taxon>Eukaryota</taxon>
        <taxon>Fungi</taxon>
        <taxon>Dikarya</taxon>
        <taxon>Ascomycota</taxon>
        <taxon>Pezizomycotina</taxon>
        <taxon>Eurotiomycetes</taxon>
        <taxon>Eurotiomycetidae</taxon>
        <taxon>Eurotiales</taxon>
        <taxon>Aspergillaceae</taxon>
        <taxon>Penicillium</taxon>
    </lineage>
</organism>
<dbReference type="RefSeq" id="XP_016599018.1">
    <property type="nucleotide sequence ID" value="XM_016737303.1"/>
</dbReference>
<dbReference type="PROSITE" id="PS00211">
    <property type="entry name" value="ABC_TRANSPORTER_1"/>
    <property type="match status" value="2"/>
</dbReference>
<evidence type="ECO:0000259" key="14">
    <source>
        <dbReference type="PROSITE" id="PS50929"/>
    </source>
</evidence>
<feature type="transmembrane region" description="Helical" evidence="12">
    <location>
        <begin position="95"/>
        <end position="114"/>
    </location>
</feature>
<dbReference type="FunFam" id="3.40.50.300:FF:002145">
    <property type="entry name" value="ABC transporter (MsbA subfamily)"/>
    <property type="match status" value="1"/>
</dbReference>
<dbReference type="InterPro" id="IPR003593">
    <property type="entry name" value="AAA+_ATPase"/>
</dbReference>
<feature type="domain" description="ABC transporter" evidence="13">
    <location>
        <begin position="609"/>
        <end position="836"/>
    </location>
</feature>
<feature type="transmembrane region" description="Helical" evidence="12">
    <location>
        <begin position="31"/>
        <end position="50"/>
    </location>
</feature>
<evidence type="ECO:0000256" key="8">
    <source>
        <dbReference type="ARBA" id="ARBA00022989"/>
    </source>
</evidence>
<dbReference type="Pfam" id="PF24357">
    <property type="entry name" value="TMD0_ABC"/>
    <property type="match status" value="1"/>
</dbReference>
<protein>
    <submittedName>
        <fullName evidence="15">ABC transporter, integral membrane type 1</fullName>
    </submittedName>
</protein>
<feature type="domain" description="ABC transporter" evidence="13">
    <location>
        <begin position="1201"/>
        <end position="1432"/>
    </location>
</feature>
<comment type="similarity">
    <text evidence="2">Belongs to the ABC transporter superfamily. ABCC family. Conjugate transporter (TC 3.A.1.208) subfamily.</text>
</comment>
<dbReference type="InterPro" id="IPR003439">
    <property type="entry name" value="ABC_transporter-like_ATP-bd"/>
</dbReference>
<feature type="region of interest" description="Disordered" evidence="11">
    <location>
        <begin position="813"/>
        <end position="840"/>
    </location>
</feature>
<dbReference type="InterPro" id="IPR011527">
    <property type="entry name" value="ABC1_TM_dom"/>
</dbReference>
<feature type="transmembrane region" description="Helical" evidence="12">
    <location>
        <begin position="1106"/>
        <end position="1129"/>
    </location>
</feature>
<feature type="transmembrane region" description="Helical" evidence="12">
    <location>
        <begin position="154"/>
        <end position="173"/>
    </location>
</feature>
<dbReference type="PROSITE" id="PS50893">
    <property type="entry name" value="ABC_TRANSPORTER_2"/>
    <property type="match status" value="2"/>
</dbReference>
<keyword evidence="4" id="KW-1003">Cell membrane</keyword>
<dbReference type="SUPFAM" id="SSF90123">
    <property type="entry name" value="ABC transporter transmembrane region"/>
    <property type="match status" value="2"/>
</dbReference>
<feature type="transmembrane region" description="Helical" evidence="12">
    <location>
        <begin position="70"/>
        <end position="89"/>
    </location>
</feature>
<dbReference type="PROSITE" id="PS50929">
    <property type="entry name" value="ABC_TM1F"/>
    <property type="match status" value="2"/>
</dbReference>
<evidence type="ECO:0000259" key="13">
    <source>
        <dbReference type="PROSITE" id="PS50893"/>
    </source>
</evidence>
<dbReference type="GeneID" id="27672722"/>
<dbReference type="SMART" id="SM00382">
    <property type="entry name" value="AAA"/>
    <property type="match status" value="2"/>
</dbReference>
<feature type="compositionally biased region" description="Polar residues" evidence="11">
    <location>
        <begin position="822"/>
        <end position="840"/>
    </location>
</feature>
<dbReference type="VEuPathDB" id="FungiDB:PEXP_097150"/>
<evidence type="ECO:0000313" key="15">
    <source>
        <dbReference type="EMBL" id="KGO57350.1"/>
    </source>
</evidence>
<evidence type="ECO:0000256" key="5">
    <source>
        <dbReference type="ARBA" id="ARBA00022692"/>
    </source>
</evidence>
<keyword evidence="6" id="KW-0547">Nucleotide-binding</keyword>
<feature type="transmembrane region" description="Helical" evidence="12">
    <location>
        <begin position="126"/>
        <end position="142"/>
    </location>
</feature>
<dbReference type="PANTHER" id="PTHR24223:SF399">
    <property type="entry name" value="ABC TRANSPORTER ATNG"/>
    <property type="match status" value="1"/>
</dbReference>
<dbReference type="CDD" id="cd03244">
    <property type="entry name" value="ABCC_MRP_domain2"/>
    <property type="match status" value="1"/>
</dbReference>
<dbReference type="InterPro" id="IPR044746">
    <property type="entry name" value="ABCC_6TM_D1"/>
</dbReference>
<dbReference type="FunFam" id="1.20.1560.10:FF:000066">
    <property type="entry name" value="ABC multidrug transporter (Eurofung)"/>
    <property type="match status" value="1"/>
</dbReference>
<dbReference type="FunFam" id="1.20.1560.10:FF:000055">
    <property type="entry name" value="ABC multidrug transporter (Eurofung)"/>
    <property type="match status" value="1"/>
</dbReference>
<dbReference type="STRING" id="27334.A0A0A2JYT4"/>
<keyword evidence="8 12" id="KW-1133">Transmembrane helix</keyword>
<evidence type="ECO:0000256" key="1">
    <source>
        <dbReference type="ARBA" id="ARBA00004651"/>
    </source>
</evidence>
<evidence type="ECO:0000313" key="16">
    <source>
        <dbReference type="Proteomes" id="UP000030143"/>
    </source>
</evidence>
<feature type="compositionally biased region" description="Basic and acidic residues" evidence="11">
    <location>
        <begin position="1774"/>
        <end position="1792"/>
    </location>
</feature>
<dbReference type="CDD" id="cd18579">
    <property type="entry name" value="ABC_6TM_ABCC_D1"/>
    <property type="match status" value="1"/>
</dbReference>
<feature type="domain" description="ABC transmembrane type-1" evidence="14">
    <location>
        <begin position="284"/>
        <end position="554"/>
    </location>
</feature>
<feature type="region of interest" description="Disordered" evidence="11">
    <location>
        <begin position="1767"/>
        <end position="1814"/>
    </location>
</feature>
<evidence type="ECO:0000256" key="2">
    <source>
        <dbReference type="ARBA" id="ARBA00009726"/>
    </source>
</evidence>
<dbReference type="Pfam" id="PF00664">
    <property type="entry name" value="ABC_membrane"/>
    <property type="match status" value="2"/>
</dbReference>
<feature type="transmembrane region" description="Helical" evidence="12">
    <location>
        <begin position="990"/>
        <end position="1016"/>
    </location>
</feature>
<accession>A0A0A2JYT4</accession>
<feature type="transmembrane region" description="Helical" evidence="12">
    <location>
        <begin position="272"/>
        <end position="293"/>
    </location>
</feature>
<evidence type="ECO:0000256" key="4">
    <source>
        <dbReference type="ARBA" id="ARBA00022475"/>
    </source>
</evidence>
<feature type="transmembrane region" description="Helical" evidence="12">
    <location>
        <begin position="412"/>
        <end position="431"/>
    </location>
</feature>
<keyword evidence="10" id="KW-0325">Glycoprotein</keyword>
<name>A0A0A2JYT4_PENEN</name>
<dbReference type="InterPro" id="IPR044726">
    <property type="entry name" value="ABCC_6TM_D2"/>
</dbReference>
<evidence type="ECO:0000256" key="9">
    <source>
        <dbReference type="ARBA" id="ARBA00023136"/>
    </source>
</evidence>